<keyword evidence="2" id="KW-1185">Reference proteome</keyword>
<dbReference type="InterPro" id="IPR045467">
    <property type="entry name" value="DUF6497"/>
</dbReference>
<gene>
    <name evidence="1" type="ORF">GQE99_17820</name>
</gene>
<accession>A0A845MB82</accession>
<dbReference type="AlphaFoldDB" id="A0A845MB82"/>
<reference evidence="1 2" key="1">
    <citation type="submission" date="2019-12" db="EMBL/GenBank/DDBJ databases">
        <title>Maritimibacter sp. nov. sp. isolated from sea sand.</title>
        <authorList>
            <person name="Kim J."/>
            <person name="Jeong S.E."/>
            <person name="Jung H.S."/>
            <person name="Jeon C.O."/>
        </authorList>
    </citation>
    <scope>NUCLEOTIDE SEQUENCE [LARGE SCALE GENOMIC DNA]</scope>
    <source>
        <strain evidence="1 2">DP07</strain>
    </source>
</reference>
<dbReference type="EMBL" id="WTUX01000019">
    <property type="protein sequence ID" value="MZR14884.1"/>
    <property type="molecule type" value="Genomic_DNA"/>
</dbReference>
<dbReference type="Pfam" id="PF20107">
    <property type="entry name" value="DUF6497"/>
    <property type="match status" value="1"/>
</dbReference>
<sequence length="128" mass="14005">MLAALAATLALPAQAEEEIELPSGHTVTFHDVVWGEPGAAGLTVRFRFLDPDLPTRTNEEGMIIVTDDTAFLCESFALDRIANGGPRPKQIVISISDRPVEFGEPNPEATQVFEAYSYSDGTCIWDFF</sequence>
<dbReference type="Proteomes" id="UP000467322">
    <property type="component" value="Unassembled WGS sequence"/>
</dbReference>
<evidence type="ECO:0000313" key="1">
    <source>
        <dbReference type="EMBL" id="MZR14884.1"/>
    </source>
</evidence>
<protein>
    <submittedName>
        <fullName evidence="1">Acetolactate synthase</fullName>
    </submittedName>
</protein>
<organism evidence="1 2">
    <name type="scientific">Maritimibacter harenae</name>
    <dbReference type="NCBI Taxonomy" id="2606218"/>
    <lineage>
        <taxon>Bacteria</taxon>
        <taxon>Pseudomonadati</taxon>
        <taxon>Pseudomonadota</taxon>
        <taxon>Alphaproteobacteria</taxon>
        <taxon>Rhodobacterales</taxon>
        <taxon>Roseobacteraceae</taxon>
        <taxon>Maritimibacter</taxon>
    </lineage>
</organism>
<name>A0A845MB82_9RHOB</name>
<proteinExistence type="predicted"/>
<comment type="caution">
    <text evidence="1">The sequence shown here is derived from an EMBL/GenBank/DDBJ whole genome shotgun (WGS) entry which is preliminary data.</text>
</comment>
<evidence type="ECO:0000313" key="2">
    <source>
        <dbReference type="Proteomes" id="UP000467322"/>
    </source>
</evidence>